<sequence>MRYKYKDEVQKAMEKSMMLREVETIKKRQNPKGKQDFVGIKTSSEIWKPNPWFESFRKYKTDLGISTSTNEARYLKEKDSRANLFKREKLNRIKLEAHGHRRRPKKQGIQENRAYRRQYIPTIPSPVALGIKWAV</sequence>
<reference evidence="2" key="1">
    <citation type="journal article" date="2023" name="Nat. Plants">
        <title>Single-cell RNA sequencing provides a high-resolution roadmap for understanding the multicellular compartmentation of specialized metabolism.</title>
        <authorList>
            <person name="Sun S."/>
            <person name="Shen X."/>
            <person name="Li Y."/>
            <person name="Li Y."/>
            <person name="Wang S."/>
            <person name="Li R."/>
            <person name="Zhang H."/>
            <person name="Shen G."/>
            <person name="Guo B."/>
            <person name="Wei J."/>
            <person name="Xu J."/>
            <person name="St-Pierre B."/>
            <person name="Chen S."/>
            <person name="Sun C."/>
        </authorList>
    </citation>
    <scope>NUCLEOTIDE SEQUENCE [LARGE SCALE GENOMIC DNA]</scope>
</reference>
<accession>A0ACB9ZVQ0</accession>
<gene>
    <name evidence="1" type="ORF">M9H77_29439</name>
</gene>
<dbReference type="EMBL" id="CM044707">
    <property type="protein sequence ID" value="KAI5652252.1"/>
    <property type="molecule type" value="Genomic_DNA"/>
</dbReference>
<comment type="caution">
    <text evidence="1">The sequence shown here is derived from an EMBL/GenBank/DDBJ whole genome shotgun (WGS) entry which is preliminary data.</text>
</comment>
<name>A0ACB9ZVQ0_CATRO</name>
<dbReference type="Proteomes" id="UP001060085">
    <property type="component" value="Linkage Group LG07"/>
</dbReference>
<organism evidence="1 2">
    <name type="scientific">Catharanthus roseus</name>
    <name type="common">Madagascar periwinkle</name>
    <name type="synonym">Vinca rosea</name>
    <dbReference type="NCBI Taxonomy" id="4058"/>
    <lineage>
        <taxon>Eukaryota</taxon>
        <taxon>Viridiplantae</taxon>
        <taxon>Streptophyta</taxon>
        <taxon>Embryophyta</taxon>
        <taxon>Tracheophyta</taxon>
        <taxon>Spermatophyta</taxon>
        <taxon>Magnoliopsida</taxon>
        <taxon>eudicotyledons</taxon>
        <taxon>Gunneridae</taxon>
        <taxon>Pentapetalae</taxon>
        <taxon>asterids</taxon>
        <taxon>lamiids</taxon>
        <taxon>Gentianales</taxon>
        <taxon>Apocynaceae</taxon>
        <taxon>Rauvolfioideae</taxon>
        <taxon>Vinceae</taxon>
        <taxon>Catharanthinae</taxon>
        <taxon>Catharanthus</taxon>
    </lineage>
</organism>
<keyword evidence="2" id="KW-1185">Reference proteome</keyword>
<proteinExistence type="predicted"/>
<evidence type="ECO:0000313" key="2">
    <source>
        <dbReference type="Proteomes" id="UP001060085"/>
    </source>
</evidence>
<protein>
    <submittedName>
        <fullName evidence="1">Uncharacterized protein</fullName>
    </submittedName>
</protein>
<evidence type="ECO:0000313" key="1">
    <source>
        <dbReference type="EMBL" id="KAI5652252.1"/>
    </source>
</evidence>